<evidence type="ECO:0000256" key="9">
    <source>
        <dbReference type="SAM" id="Phobius"/>
    </source>
</evidence>
<keyword evidence="5" id="KW-0238">DNA-binding</keyword>
<dbReference type="GeneID" id="27696409"/>
<feature type="region of interest" description="Disordered" evidence="8">
    <location>
        <begin position="164"/>
        <end position="205"/>
    </location>
</feature>
<dbReference type="PANTHER" id="PTHR47540:SF1">
    <property type="entry name" value="ACTIVATOR OF STRESS GENES 1-RELATED"/>
    <property type="match status" value="1"/>
</dbReference>
<keyword evidence="9" id="KW-0472">Membrane</keyword>
<dbReference type="GO" id="GO:0005634">
    <property type="term" value="C:nucleus"/>
    <property type="evidence" value="ECO:0007669"/>
    <property type="project" value="UniProtKB-SubCell"/>
</dbReference>
<dbReference type="PROSITE" id="PS50048">
    <property type="entry name" value="ZN2_CY6_FUNGAL_2"/>
    <property type="match status" value="1"/>
</dbReference>
<keyword evidence="3" id="KW-0862">Zinc</keyword>
<dbReference type="Pfam" id="PF00172">
    <property type="entry name" value="Zn_clus"/>
    <property type="match status" value="1"/>
</dbReference>
<dbReference type="SMART" id="SM00066">
    <property type="entry name" value="GAL4"/>
    <property type="match status" value="1"/>
</dbReference>
<evidence type="ECO:0000256" key="6">
    <source>
        <dbReference type="ARBA" id="ARBA00023163"/>
    </source>
</evidence>
<dbReference type="GO" id="GO:0006351">
    <property type="term" value="P:DNA-templated transcription"/>
    <property type="evidence" value="ECO:0007669"/>
    <property type="project" value="InterPro"/>
</dbReference>
<feature type="domain" description="Zn(2)-C6 fungal-type" evidence="10">
    <location>
        <begin position="74"/>
        <end position="103"/>
    </location>
</feature>
<keyword evidence="12" id="KW-1185">Reference proteome</keyword>
<evidence type="ECO:0000256" key="3">
    <source>
        <dbReference type="ARBA" id="ARBA00022833"/>
    </source>
</evidence>
<evidence type="ECO:0000256" key="7">
    <source>
        <dbReference type="ARBA" id="ARBA00023242"/>
    </source>
</evidence>
<feature type="compositionally biased region" description="Basic and acidic residues" evidence="8">
    <location>
        <begin position="34"/>
        <end position="45"/>
    </location>
</feature>
<organism evidence="11 12">
    <name type="scientific">Cladophialophora bantiana (strain ATCC 10958 / CBS 173.52 / CDC B-1940 / NIH 8579)</name>
    <name type="common">Xylohypha bantiana</name>
    <dbReference type="NCBI Taxonomy" id="1442370"/>
    <lineage>
        <taxon>Eukaryota</taxon>
        <taxon>Fungi</taxon>
        <taxon>Dikarya</taxon>
        <taxon>Ascomycota</taxon>
        <taxon>Pezizomycotina</taxon>
        <taxon>Eurotiomycetes</taxon>
        <taxon>Chaetothyriomycetidae</taxon>
        <taxon>Chaetothyriales</taxon>
        <taxon>Herpotrichiellaceae</taxon>
        <taxon>Cladophialophora</taxon>
    </lineage>
</organism>
<feature type="region of interest" description="Disordered" evidence="8">
    <location>
        <begin position="1"/>
        <end position="69"/>
    </location>
</feature>
<dbReference type="PANTHER" id="PTHR47540">
    <property type="entry name" value="THIAMINE REPRESSIBLE GENES REGULATORY PROTEIN THI5"/>
    <property type="match status" value="1"/>
</dbReference>
<evidence type="ECO:0000313" key="11">
    <source>
        <dbReference type="EMBL" id="KIW96412.1"/>
    </source>
</evidence>
<dbReference type="GO" id="GO:0000981">
    <property type="term" value="F:DNA-binding transcription factor activity, RNA polymerase II-specific"/>
    <property type="evidence" value="ECO:0007669"/>
    <property type="project" value="InterPro"/>
</dbReference>
<dbReference type="RefSeq" id="XP_016623081.1">
    <property type="nucleotide sequence ID" value="XM_016761231.1"/>
</dbReference>
<dbReference type="GO" id="GO:0008270">
    <property type="term" value="F:zinc ion binding"/>
    <property type="evidence" value="ECO:0007669"/>
    <property type="project" value="InterPro"/>
</dbReference>
<accession>A0A0D2GDE0</accession>
<reference evidence="11" key="1">
    <citation type="submission" date="2015-01" db="EMBL/GenBank/DDBJ databases">
        <title>The Genome Sequence of Cladophialophora bantiana CBS 173.52.</title>
        <authorList>
            <consortium name="The Broad Institute Genomics Platform"/>
            <person name="Cuomo C."/>
            <person name="de Hoog S."/>
            <person name="Gorbushina A."/>
            <person name="Stielow B."/>
            <person name="Teixiera M."/>
            <person name="Abouelleil A."/>
            <person name="Chapman S.B."/>
            <person name="Priest M."/>
            <person name="Young S.K."/>
            <person name="Wortman J."/>
            <person name="Nusbaum C."/>
            <person name="Birren B."/>
        </authorList>
    </citation>
    <scope>NUCLEOTIDE SEQUENCE [LARGE SCALE GENOMIC DNA]</scope>
    <source>
        <strain evidence="11">CBS 173.52</strain>
    </source>
</reference>
<dbReference type="InterPro" id="IPR036864">
    <property type="entry name" value="Zn2-C6_fun-type_DNA-bd_sf"/>
</dbReference>
<dbReference type="InterPro" id="IPR051711">
    <property type="entry name" value="Stress_Response_Reg"/>
</dbReference>
<dbReference type="SUPFAM" id="SSF57701">
    <property type="entry name" value="Zn2/Cys6 DNA-binding domain"/>
    <property type="match status" value="1"/>
</dbReference>
<dbReference type="Proteomes" id="UP000053789">
    <property type="component" value="Unassembled WGS sequence"/>
</dbReference>
<evidence type="ECO:0000259" key="10">
    <source>
        <dbReference type="PROSITE" id="PS50048"/>
    </source>
</evidence>
<evidence type="ECO:0000256" key="5">
    <source>
        <dbReference type="ARBA" id="ARBA00023125"/>
    </source>
</evidence>
<proteinExistence type="predicted"/>
<keyword evidence="4" id="KW-0805">Transcription regulation</keyword>
<evidence type="ECO:0000256" key="8">
    <source>
        <dbReference type="SAM" id="MobiDB-lite"/>
    </source>
</evidence>
<gene>
    <name evidence="11" type="ORF">Z519_03481</name>
</gene>
<dbReference type="CDD" id="cd12148">
    <property type="entry name" value="fungal_TF_MHR"/>
    <property type="match status" value="1"/>
</dbReference>
<evidence type="ECO:0000313" key="12">
    <source>
        <dbReference type="Proteomes" id="UP000053789"/>
    </source>
</evidence>
<sequence length="1013" mass="113076">MGDQELITPQSMGRPSDEALRDEPSTTAAVATRNHNDENASESRPESPPAETPPSDSGTKPTVPMQKRRRVTRACDECRRKKIKCDGKQPCTHCTVYSYECTYDQPSNRRRNPAPQYIEALEQRLQKAESVLRSVLPGLDLDDPKFDARTVEQLIEASRANANANANTNANPNPNANVNGNGNGNGNGAGNGRPAADLPKPEDDAQLQSMVDRTGSLDLDDHGNWDFHGHSSGYVFMRKFRAQFGDQFLAEYRHPSKNRTIAQILESPKSANSSPIDLSVPHHVDLPPREVAIELCRNTLDDCCALMRPIHRPTFFKRLHAVYDTDPEQYNNRHVQFLPQLYVVMAVGCLFSKTENENTMLDLKGYKEAIEQGYQYFSCAKQLLDITDCRDLVTIQAIVFMILFLQSSAKLPTCYAYIGIALRACCRLGLHRNLPINNFNPIESEERKRIFWLVRKLDCYVGTALGLPQMLSDDDIDQEFPAEVNDEYITEQGILPMPTGTFPLIRATNAHTRLTMLLRKVVRYIYPLKSPGSSKAEPVYSISHKKIRELERDLQNWMDQLPTELRPSENAGRELSRVQQHLRIGYAHVQMMVYRPFIHYVSQACQARNVDKRSFACAAACISVARNIVHITSEMKRRGLLVGSYWFVMYTTYFAILSLVFFVIENPNNPTSTEILKDAKEGRDTLASLAKRSAAADRCTVSLTGLFDVLPEKLKERRSSLNFAPASTRKRPPPGTEGGPAQERQPGPDVANTMGSREHSATPSRARTLPSDYLAKLAKRTSLPDPVMSNFSEQVQSAQMMGFQSPSTSSPMSPNYQYTPQLGNAQIPDLKNVMFPSDNPFAYPNQPMSAIESVDGHYSFSEPSMTPNDPNIFGTPSSSHQMPIPTPHFAGYDYPFQHTLNENPSLAQHFGSQTSRDFNAPFTDILMQNALGTDMSHLGGVPNTTESMNMGGGDVSASTNPDEYWKHLNGGQIGLGTGLPPGVQQTSMDYFGTESWTPTWAEHHHHYGSTPQQ</sequence>
<dbReference type="VEuPathDB" id="FungiDB:Z519_03481"/>
<dbReference type="GO" id="GO:0045944">
    <property type="term" value="P:positive regulation of transcription by RNA polymerase II"/>
    <property type="evidence" value="ECO:0007669"/>
    <property type="project" value="TreeGrafter"/>
</dbReference>
<dbReference type="EMBL" id="KN846983">
    <property type="protein sequence ID" value="KIW96412.1"/>
    <property type="molecule type" value="Genomic_DNA"/>
</dbReference>
<evidence type="ECO:0000256" key="4">
    <source>
        <dbReference type="ARBA" id="ARBA00023015"/>
    </source>
</evidence>
<feature type="compositionally biased region" description="Low complexity" evidence="8">
    <location>
        <begin position="164"/>
        <end position="180"/>
    </location>
</feature>
<keyword evidence="7" id="KW-0539">Nucleus</keyword>
<feature type="compositionally biased region" description="Basic and acidic residues" evidence="8">
    <location>
        <begin position="15"/>
        <end position="24"/>
    </location>
</feature>
<dbReference type="GO" id="GO:0043565">
    <property type="term" value="F:sequence-specific DNA binding"/>
    <property type="evidence" value="ECO:0007669"/>
    <property type="project" value="TreeGrafter"/>
</dbReference>
<feature type="compositionally biased region" description="Gly residues" evidence="8">
    <location>
        <begin position="181"/>
        <end position="191"/>
    </location>
</feature>
<evidence type="ECO:0000256" key="2">
    <source>
        <dbReference type="ARBA" id="ARBA00022723"/>
    </source>
</evidence>
<comment type="subcellular location">
    <subcellularLocation>
        <location evidence="1">Nucleus</location>
    </subcellularLocation>
</comment>
<keyword evidence="9" id="KW-0812">Transmembrane</keyword>
<dbReference type="CDD" id="cd00067">
    <property type="entry name" value="GAL4"/>
    <property type="match status" value="1"/>
</dbReference>
<name>A0A0D2GDE0_CLAB1</name>
<dbReference type="SMART" id="SM00906">
    <property type="entry name" value="Fungal_trans"/>
    <property type="match status" value="1"/>
</dbReference>
<dbReference type="InterPro" id="IPR007219">
    <property type="entry name" value="XnlR_reg_dom"/>
</dbReference>
<dbReference type="OrthoDB" id="422427at2759"/>
<feature type="region of interest" description="Disordered" evidence="8">
    <location>
        <begin position="718"/>
        <end position="770"/>
    </location>
</feature>
<dbReference type="Pfam" id="PF04082">
    <property type="entry name" value="Fungal_trans"/>
    <property type="match status" value="1"/>
</dbReference>
<dbReference type="Gene3D" id="4.10.240.10">
    <property type="entry name" value="Zn(2)-C6 fungal-type DNA-binding domain"/>
    <property type="match status" value="1"/>
</dbReference>
<keyword evidence="2" id="KW-0479">Metal-binding</keyword>
<evidence type="ECO:0000256" key="1">
    <source>
        <dbReference type="ARBA" id="ARBA00004123"/>
    </source>
</evidence>
<protein>
    <recommendedName>
        <fullName evidence="10">Zn(2)-C6 fungal-type domain-containing protein</fullName>
    </recommendedName>
</protein>
<dbReference type="HOGENOM" id="CLU_010084_0_0_1"/>
<dbReference type="InterPro" id="IPR001138">
    <property type="entry name" value="Zn2Cys6_DnaBD"/>
</dbReference>
<feature type="transmembrane region" description="Helical" evidence="9">
    <location>
        <begin position="645"/>
        <end position="664"/>
    </location>
</feature>
<dbReference type="PROSITE" id="PS00463">
    <property type="entry name" value="ZN2_CY6_FUNGAL_1"/>
    <property type="match status" value="1"/>
</dbReference>
<dbReference type="AlphaFoldDB" id="A0A0D2GDE0"/>
<keyword evidence="6" id="KW-0804">Transcription</keyword>
<keyword evidence="9" id="KW-1133">Transmembrane helix</keyword>